<comment type="caution">
    <text evidence="6">The sequence shown here is derived from an EMBL/GenBank/DDBJ whole genome shotgun (WGS) entry which is preliminary data.</text>
</comment>
<dbReference type="InterPro" id="IPR016024">
    <property type="entry name" value="ARM-type_fold"/>
</dbReference>
<dbReference type="InterPro" id="IPR040059">
    <property type="entry name" value="PUM3"/>
</dbReference>
<feature type="region of interest" description="Disordered" evidence="4">
    <location>
        <begin position="1"/>
        <end position="67"/>
    </location>
</feature>
<evidence type="ECO:0000256" key="4">
    <source>
        <dbReference type="SAM" id="MobiDB-lite"/>
    </source>
</evidence>
<feature type="compositionally biased region" description="Polar residues" evidence="4">
    <location>
        <begin position="17"/>
        <end position="29"/>
    </location>
</feature>
<dbReference type="SUPFAM" id="SSF48371">
    <property type="entry name" value="ARM repeat"/>
    <property type="match status" value="1"/>
</dbReference>
<keyword evidence="1" id="KW-0677">Repeat</keyword>
<feature type="compositionally biased region" description="Basic residues" evidence="4">
    <location>
        <begin position="1"/>
        <end position="16"/>
    </location>
</feature>
<evidence type="ECO:0000256" key="1">
    <source>
        <dbReference type="ARBA" id="ARBA00022737"/>
    </source>
</evidence>
<dbReference type="InterPro" id="IPR001313">
    <property type="entry name" value="Pumilio_RNA-bd_rpt"/>
</dbReference>
<protein>
    <submittedName>
        <fullName evidence="6">Pumilio domain-containing protein</fullName>
    </submittedName>
</protein>
<sequence>MAKKFKQTTRNSKGKPSRNSSKLKSTQKQFRTKKIDKKKPKKYLSKNSSKSNFKTIKPKASDGKTIGKFVKKSPQVIKTKPLEGENGKIEKLPKLRLLPQKKRKEIRQQAKPNFELAKKTKSYWEKLRLKKYDSSKREELIGQLLHELAGKIHLFALRHDTSRVIQTMVRYGNEDQLSRILEELKSHIVLICKTKYSKFLVTSFLKNGNPKQRAQIINLFLGHVRELLRHTEGGQVLELAYNDYANKDERREILLEIFSTEFIHFKPDFYSLKEVVESDSTKHNKISKNLKDFLVSMETKPVWGYSIIHRIIVEFFSIAIDQDKIDLVQILSKKCVEMVHTRDGAYSIMYFIWTGTAKDRKNILNSFKIHLKKICIEDHGYLPIISIFDSVDDTVLVSKIFLSLSQDEFSDILSHHHGRKIYLYLMTPRDARYFHPDIIKVLKIGDGNSTSRKPSETRYRELQEKILPPFIHALAKFLPEYVKNKSNSILYLAALSSSSVDLNSLNLSMVETLKSSPEIVEDDSAHIVVISAFKRHNSDTPNLLELALDRIGVLEMAQWAKSNRGALVLESAMSKANPEIRKQMFEEVFGGQLVATDTKSISLLRATIQA</sequence>
<feature type="domain" description="PUM-HD" evidence="5">
    <location>
        <begin position="119"/>
        <end position="493"/>
    </location>
</feature>
<accession>A0AAV7JWI4</accession>
<dbReference type="AlphaFoldDB" id="A0AAV7JWI4"/>
<evidence type="ECO:0000259" key="5">
    <source>
        <dbReference type="PROSITE" id="PS50303"/>
    </source>
</evidence>
<organism evidence="6 7">
    <name type="scientific">Oopsacas minuta</name>
    <dbReference type="NCBI Taxonomy" id="111878"/>
    <lineage>
        <taxon>Eukaryota</taxon>
        <taxon>Metazoa</taxon>
        <taxon>Porifera</taxon>
        <taxon>Hexactinellida</taxon>
        <taxon>Hexasterophora</taxon>
        <taxon>Lyssacinosida</taxon>
        <taxon>Leucopsacidae</taxon>
        <taxon>Oopsacas</taxon>
    </lineage>
</organism>
<evidence type="ECO:0000313" key="6">
    <source>
        <dbReference type="EMBL" id="KAI6653271.1"/>
    </source>
</evidence>
<dbReference type="PANTHER" id="PTHR13389:SF0">
    <property type="entry name" value="PUMILIO HOMOLOG 3"/>
    <property type="match status" value="1"/>
</dbReference>
<dbReference type="InterPro" id="IPR033133">
    <property type="entry name" value="PUM-HD"/>
</dbReference>
<evidence type="ECO:0000313" key="7">
    <source>
        <dbReference type="Proteomes" id="UP001165289"/>
    </source>
</evidence>
<dbReference type="PROSITE" id="PS50303">
    <property type="entry name" value="PUM_HD"/>
    <property type="match status" value="1"/>
</dbReference>
<dbReference type="Pfam" id="PF08144">
    <property type="entry name" value="CPL"/>
    <property type="match status" value="1"/>
</dbReference>
<dbReference type="InterPro" id="IPR012959">
    <property type="entry name" value="CPL_dom"/>
</dbReference>
<dbReference type="GO" id="GO:0005730">
    <property type="term" value="C:nucleolus"/>
    <property type="evidence" value="ECO:0007669"/>
    <property type="project" value="TreeGrafter"/>
</dbReference>
<dbReference type="Proteomes" id="UP001165289">
    <property type="component" value="Unassembled WGS sequence"/>
</dbReference>
<evidence type="ECO:0000256" key="3">
    <source>
        <dbReference type="PROSITE-ProRule" id="PRU00317"/>
    </source>
</evidence>
<feature type="repeat" description="Pumilio" evidence="3">
    <location>
        <begin position="183"/>
        <end position="218"/>
    </location>
</feature>
<proteinExistence type="predicted"/>
<evidence type="ECO:0000256" key="2">
    <source>
        <dbReference type="ARBA" id="ARBA00022884"/>
    </source>
</evidence>
<name>A0AAV7JWI4_9METZ</name>
<dbReference type="SMART" id="SM00025">
    <property type="entry name" value="Pumilio"/>
    <property type="match status" value="4"/>
</dbReference>
<dbReference type="Pfam" id="PF00806">
    <property type="entry name" value="PUF"/>
    <property type="match status" value="2"/>
</dbReference>
<dbReference type="GO" id="GO:0003729">
    <property type="term" value="F:mRNA binding"/>
    <property type="evidence" value="ECO:0007669"/>
    <property type="project" value="TreeGrafter"/>
</dbReference>
<feature type="compositionally biased region" description="Basic residues" evidence="4">
    <location>
        <begin position="30"/>
        <end position="44"/>
    </location>
</feature>
<keyword evidence="7" id="KW-1185">Reference proteome</keyword>
<feature type="compositionally biased region" description="Low complexity" evidence="4">
    <location>
        <begin position="45"/>
        <end position="55"/>
    </location>
</feature>
<keyword evidence="2" id="KW-0694">RNA-binding</keyword>
<dbReference type="Gene3D" id="1.25.10.10">
    <property type="entry name" value="Leucine-rich Repeat Variant"/>
    <property type="match status" value="1"/>
</dbReference>
<gene>
    <name evidence="6" type="ORF">LOD99_3796</name>
</gene>
<dbReference type="PROSITE" id="PS50302">
    <property type="entry name" value="PUM"/>
    <property type="match status" value="1"/>
</dbReference>
<dbReference type="InterPro" id="IPR011989">
    <property type="entry name" value="ARM-like"/>
</dbReference>
<dbReference type="PANTHER" id="PTHR13389">
    <property type="entry name" value="PUMILIO HOMOLOG 3"/>
    <property type="match status" value="1"/>
</dbReference>
<reference evidence="6 7" key="1">
    <citation type="journal article" date="2023" name="BMC Biol.">
        <title>The compact genome of the sponge Oopsacas minuta (Hexactinellida) is lacking key metazoan core genes.</title>
        <authorList>
            <person name="Santini S."/>
            <person name="Schenkelaars Q."/>
            <person name="Jourda C."/>
            <person name="Duchesne M."/>
            <person name="Belahbib H."/>
            <person name="Rocher C."/>
            <person name="Selva M."/>
            <person name="Riesgo A."/>
            <person name="Vervoort M."/>
            <person name="Leys S.P."/>
            <person name="Kodjabachian L."/>
            <person name="Le Bivic A."/>
            <person name="Borchiellini C."/>
            <person name="Claverie J.M."/>
            <person name="Renard E."/>
        </authorList>
    </citation>
    <scope>NUCLEOTIDE SEQUENCE [LARGE SCALE GENOMIC DNA]</scope>
    <source>
        <strain evidence="6">SPO-2</strain>
    </source>
</reference>
<dbReference type="GO" id="GO:0006417">
    <property type="term" value="P:regulation of translation"/>
    <property type="evidence" value="ECO:0007669"/>
    <property type="project" value="TreeGrafter"/>
</dbReference>
<dbReference type="EMBL" id="JAKMXF010000288">
    <property type="protein sequence ID" value="KAI6653271.1"/>
    <property type="molecule type" value="Genomic_DNA"/>
</dbReference>